<feature type="transmembrane region" description="Helical" evidence="1">
    <location>
        <begin position="68"/>
        <end position="90"/>
    </location>
</feature>
<evidence type="ECO:0000313" key="4">
    <source>
        <dbReference type="Proteomes" id="UP000234882"/>
    </source>
</evidence>
<dbReference type="EMBL" id="CP025583">
    <property type="protein sequence ID" value="AUM75135.1"/>
    <property type="molecule type" value="Genomic_DNA"/>
</dbReference>
<dbReference type="Gene3D" id="1.20.144.10">
    <property type="entry name" value="Phosphatidic acid phosphatase type 2/haloperoxidase"/>
    <property type="match status" value="1"/>
</dbReference>
<feature type="transmembrane region" description="Helical" evidence="1">
    <location>
        <begin position="187"/>
        <end position="209"/>
    </location>
</feature>
<dbReference type="InterPro" id="IPR000326">
    <property type="entry name" value="PAP2/HPO"/>
</dbReference>
<dbReference type="Pfam" id="PF01569">
    <property type="entry name" value="PAP2"/>
    <property type="match status" value="1"/>
</dbReference>
<dbReference type="SUPFAM" id="SSF48317">
    <property type="entry name" value="Acid phosphatase/Vanadium-dependent haloperoxidase"/>
    <property type="match status" value="1"/>
</dbReference>
<dbReference type="CDD" id="cd03396">
    <property type="entry name" value="PAP2_like_6"/>
    <property type="match status" value="1"/>
</dbReference>
<dbReference type="InterPro" id="IPR036938">
    <property type="entry name" value="PAP2/HPO_sf"/>
</dbReference>
<reference evidence="4" key="1">
    <citation type="submission" date="2017-12" db="EMBL/GenBank/DDBJ databases">
        <title>Genomic analysis of Paracoccus sp. CBA4604.</title>
        <authorList>
            <person name="Roh S.W."/>
            <person name="Kim J.Y."/>
            <person name="Kim J.S."/>
        </authorList>
    </citation>
    <scope>NUCLEOTIDE SEQUENCE [LARGE SCALE GENOMIC DNA]</scope>
    <source>
        <strain evidence="4">CBA4604</strain>
    </source>
</reference>
<feature type="transmembrane region" description="Helical" evidence="1">
    <location>
        <begin position="102"/>
        <end position="121"/>
    </location>
</feature>
<organism evidence="3 4">
    <name type="scientific">Paracoccus jeotgali</name>
    <dbReference type="NCBI Taxonomy" id="2065379"/>
    <lineage>
        <taxon>Bacteria</taxon>
        <taxon>Pseudomonadati</taxon>
        <taxon>Pseudomonadota</taxon>
        <taxon>Alphaproteobacteria</taxon>
        <taxon>Rhodobacterales</taxon>
        <taxon>Paracoccaceae</taxon>
        <taxon>Paracoccus</taxon>
    </lineage>
</organism>
<feature type="transmembrane region" description="Helical" evidence="1">
    <location>
        <begin position="158"/>
        <end position="178"/>
    </location>
</feature>
<feature type="domain" description="Phosphatidic acid phosphatase type 2/haloperoxidase" evidence="2">
    <location>
        <begin position="106"/>
        <end position="231"/>
    </location>
</feature>
<keyword evidence="1" id="KW-0812">Transmembrane</keyword>
<dbReference type="KEGG" id="paru:CYR75_13295"/>
<protein>
    <submittedName>
        <fullName evidence="3">Phosphoesterase</fullName>
    </submittedName>
</protein>
<evidence type="ECO:0000259" key="2">
    <source>
        <dbReference type="Pfam" id="PF01569"/>
    </source>
</evidence>
<dbReference type="AlphaFoldDB" id="A0A2K9MKK1"/>
<dbReference type="Proteomes" id="UP000234882">
    <property type="component" value="Chromosome"/>
</dbReference>
<keyword evidence="1" id="KW-1133">Transmembrane helix</keyword>
<feature type="transmembrane region" description="Helical" evidence="1">
    <location>
        <begin position="215"/>
        <end position="233"/>
    </location>
</feature>
<name>A0A2K9MKK1_9RHOB</name>
<keyword evidence="4" id="KW-1185">Reference proteome</keyword>
<evidence type="ECO:0000256" key="1">
    <source>
        <dbReference type="SAM" id="Phobius"/>
    </source>
</evidence>
<gene>
    <name evidence="3" type="ORF">CYR75_13295</name>
</gene>
<accession>A0A2K9MKK1</accession>
<keyword evidence="1" id="KW-0472">Membrane</keyword>
<proteinExistence type="predicted"/>
<evidence type="ECO:0000313" key="3">
    <source>
        <dbReference type="EMBL" id="AUM75135.1"/>
    </source>
</evidence>
<sequence>MAGPAADEDLMPTHLLARRMIETALLGLLAAALFFALFPGADLAASHLFGDAAGFPIAHDPPWIALRYAFIATSDGAILGLALVLIRNLLKPASPLLTNAEIGFALLAYTLGPGLVANGIFKTFWGRARPREIVEFGGHHLFSSPLLPSHECLSNCSFVSGEGSAVTCVALIAVLLLWPRCGWRGRLAVVTAASLYAAFGSILRIAFGGHFLSDIIFAALLMGVVVPAIYLGVLHVSGGQRVDGATTARQRRRARPLPAVR</sequence>